<dbReference type="GO" id="GO:0000166">
    <property type="term" value="F:nucleotide binding"/>
    <property type="evidence" value="ECO:0007669"/>
    <property type="project" value="InterPro"/>
</dbReference>
<dbReference type="InterPro" id="IPR050984">
    <property type="entry name" value="Gfo/Idh/MocA_domain"/>
</dbReference>
<dbReference type="PANTHER" id="PTHR22604">
    <property type="entry name" value="OXIDOREDUCTASES"/>
    <property type="match status" value="1"/>
</dbReference>
<dbReference type="EMBL" id="JFKE01000004">
    <property type="protein sequence ID" value="KAJ55445.1"/>
    <property type="molecule type" value="Genomic_DNA"/>
</dbReference>
<protein>
    <recommendedName>
        <fullName evidence="7">NAD-binding protein</fullName>
    </recommendedName>
</protein>
<feature type="domain" description="Gfo/Idh/MocA-like oxidoreductase N-terminal" evidence="3">
    <location>
        <begin position="9"/>
        <end position="116"/>
    </location>
</feature>
<dbReference type="Pfam" id="PF01408">
    <property type="entry name" value="GFO_IDH_MocA"/>
    <property type="match status" value="1"/>
</dbReference>
<reference evidence="5 6" key="1">
    <citation type="submission" date="2014-03" db="EMBL/GenBank/DDBJ databases">
        <title>Draft Genome Sequence of Actibacterium mucosum KCTC 23349, a Marine Alphaproteobacterium with Complex Ionic Requirements Isolated from Mediterranean Seawater at Malvarrosa Beach, Valencia, Spain.</title>
        <authorList>
            <person name="Arahal D.R."/>
            <person name="Shao Z."/>
            <person name="Lai Q."/>
            <person name="Pujalte M.J."/>
        </authorList>
    </citation>
    <scope>NUCLEOTIDE SEQUENCE [LARGE SCALE GENOMIC DNA]</scope>
    <source>
        <strain evidence="5 6">KCTC 23349</strain>
    </source>
</reference>
<dbReference type="AlphaFoldDB" id="A0A037ZG82"/>
<dbReference type="SUPFAM" id="SSF55347">
    <property type="entry name" value="Glyceraldehyde-3-phosphate dehydrogenase-like, C-terminal domain"/>
    <property type="match status" value="1"/>
</dbReference>
<proteinExistence type="inferred from homology"/>
<dbReference type="InterPro" id="IPR036291">
    <property type="entry name" value="NAD(P)-bd_dom_sf"/>
</dbReference>
<comment type="similarity">
    <text evidence="1">Belongs to the Gfo/Idh/MocA family.</text>
</comment>
<evidence type="ECO:0000313" key="5">
    <source>
        <dbReference type="EMBL" id="KAJ55445.1"/>
    </source>
</evidence>
<evidence type="ECO:0000259" key="4">
    <source>
        <dbReference type="Pfam" id="PF22725"/>
    </source>
</evidence>
<name>A0A037ZG82_9RHOB</name>
<dbReference type="GO" id="GO:0016491">
    <property type="term" value="F:oxidoreductase activity"/>
    <property type="evidence" value="ECO:0007669"/>
    <property type="project" value="UniProtKB-KW"/>
</dbReference>
<sequence>MPTPDGKIRWGISSTGWLSEERMMPAIQRSELGVLGGLVSRRPDHARAVADRFGIPKVYPDMAAMLADPQIDAVYNALPTGQHVPVVLQAVAAGKPILCEKPLGMDAEDIRPLLNLPAGHPQVMEAFMVRHHPQWAYLQDLVTKGDLGKLRCVQTSFCYFNDDPGSGTNRVDDGGGALLFVGCYTVLAGRLLFGRTPERALMQGTIDPRFGTDTDISGILDFGAGQVLNFYCSTHAAWNQHLRLIGDRKWVHVDIPYNTPETDPTWLEVDASGSRNKDRVERVEFPACDHYAAEADAFARAVLDGAPAPYSIADAAENMRVIRALQISMAQSRWIPLTEVS</sequence>
<dbReference type="RefSeq" id="WP_035259241.1">
    <property type="nucleotide sequence ID" value="NZ_JFKE01000004.1"/>
</dbReference>
<evidence type="ECO:0000259" key="3">
    <source>
        <dbReference type="Pfam" id="PF01408"/>
    </source>
</evidence>
<accession>A0A037ZG82</accession>
<dbReference type="Gene3D" id="3.40.50.720">
    <property type="entry name" value="NAD(P)-binding Rossmann-like Domain"/>
    <property type="match status" value="1"/>
</dbReference>
<dbReference type="PANTHER" id="PTHR22604:SF105">
    <property type="entry name" value="TRANS-1,2-DIHYDROBENZENE-1,2-DIOL DEHYDROGENASE"/>
    <property type="match status" value="1"/>
</dbReference>
<keyword evidence="2" id="KW-0560">Oxidoreductase</keyword>
<dbReference type="SUPFAM" id="SSF51735">
    <property type="entry name" value="NAD(P)-binding Rossmann-fold domains"/>
    <property type="match status" value="1"/>
</dbReference>
<dbReference type="InterPro" id="IPR055170">
    <property type="entry name" value="GFO_IDH_MocA-like_dom"/>
</dbReference>
<dbReference type="Pfam" id="PF22725">
    <property type="entry name" value="GFO_IDH_MocA_C3"/>
    <property type="match status" value="1"/>
</dbReference>
<evidence type="ECO:0000256" key="1">
    <source>
        <dbReference type="ARBA" id="ARBA00010928"/>
    </source>
</evidence>
<feature type="domain" description="GFO/IDH/MocA-like oxidoreductase" evidence="4">
    <location>
        <begin position="136"/>
        <end position="250"/>
    </location>
</feature>
<comment type="caution">
    <text evidence="5">The sequence shown here is derived from an EMBL/GenBank/DDBJ whole genome shotgun (WGS) entry which is preliminary data.</text>
</comment>
<dbReference type="STRING" id="1454373.ACMU_12165"/>
<evidence type="ECO:0000256" key="2">
    <source>
        <dbReference type="ARBA" id="ARBA00023002"/>
    </source>
</evidence>
<evidence type="ECO:0000313" key="6">
    <source>
        <dbReference type="Proteomes" id="UP000026249"/>
    </source>
</evidence>
<keyword evidence="6" id="KW-1185">Reference proteome</keyword>
<dbReference type="InterPro" id="IPR000683">
    <property type="entry name" value="Gfo/Idh/MocA-like_OxRdtase_N"/>
</dbReference>
<evidence type="ECO:0008006" key="7">
    <source>
        <dbReference type="Google" id="ProtNLM"/>
    </source>
</evidence>
<dbReference type="Proteomes" id="UP000026249">
    <property type="component" value="Unassembled WGS sequence"/>
</dbReference>
<dbReference type="OrthoDB" id="9815825at2"/>
<organism evidence="5 6">
    <name type="scientific">Actibacterium mucosum KCTC 23349</name>
    <dbReference type="NCBI Taxonomy" id="1454373"/>
    <lineage>
        <taxon>Bacteria</taxon>
        <taxon>Pseudomonadati</taxon>
        <taxon>Pseudomonadota</taxon>
        <taxon>Alphaproteobacteria</taxon>
        <taxon>Rhodobacterales</taxon>
        <taxon>Roseobacteraceae</taxon>
        <taxon>Actibacterium</taxon>
    </lineage>
</organism>
<gene>
    <name evidence="5" type="ORF">ACMU_12165</name>
</gene>
<dbReference type="Gene3D" id="3.30.360.10">
    <property type="entry name" value="Dihydrodipicolinate Reductase, domain 2"/>
    <property type="match status" value="1"/>
</dbReference>